<keyword evidence="5 16" id="KW-0812">Transmembrane</keyword>
<keyword evidence="10 13" id="KW-1015">Disulfide bond</keyword>
<dbReference type="Pfam" id="PF14670">
    <property type="entry name" value="FXa_inhibition"/>
    <property type="match status" value="3"/>
</dbReference>
<evidence type="ECO:0000256" key="8">
    <source>
        <dbReference type="ARBA" id="ARBA00022989"/>
    </source>
</evidence>
<feature type="disulfide bond" evidence="13">
    <location>
        <begin position="314"/>
        <end position="326"/>
    </location>
</feature>
<keyword evidence="8 16" id="KW-1133">Transmembrane helix</keyword>
<keyword evidence="12" id="KW-0325">Glycoprotein</keyword>
<dbReference type="FunFam" id="2.10.25.10:FF:000240">
    <property type="entry name" value="Vitamin K-dependent protein S"/>
    <property type="match status" value="1"/>
</dbReference>
<dbReference type="SMART" id="SM00181">
    <property type="entry name" value="EGF"/>
    <property type="match status" value="7"/>
</dbReference>
<comment type="subcellular location">
    <subcellularLocation>
        <location evidence="1">Cell membrane</location>
        <topology evidence="1">Single-pass type I membrane protein</topology>
    </subcellularLocation>
</comment>
<keyword evidence="3" id="KW-0245">EGF-like domain</keyword>
<dbReference type="GO" id="GO:0005886">
    <property type="term" value="C:plasma membrane"/>
    <property type="evidence" value="ECO:0007669"/>
    <property type="project" value="UniProtKB-SubCell"/>
</dbReference>
<feature type="disulfide bond" evidence="13">
    <location>
        <begin position="321"/>
        <end position="339"/>
    </location>
</feature>
<dbReference type="PANTHER" id="PTHR46513:SF44">
    <property type="entry name" value="LDL RECEPTOR RELATED PROTEIN 4"/>
    <property type="match status" value="1"/>
</dbReference>
<sequence length="2018" mass="223441">MYGGVPVYQKSAASMYGSGAIPRTNRGNGDVPQIYHGLPVYGNIQVPPVMYGGMYPVQRLYPPGAHYGPLYVNGRVIPPMYRNGHAVQTTYGNGRRPPPKHGSTWHFGNEDVPLMRGNVVTMVDGGGVYDPGHTRPLEGGPHVYDSTTVPDDDMGENVAPLEQPGAPDAMSVGNGDHCGGKLMCKGGEFTCLGSCMCIPALWRCDGEADCVGEEDEVECADGVEGDADEDCNSNNGDVRCPLTDKCIRQDWLCDGKDDCGDFSDETHCGYDMNCTSDEFQCENGLCVKSTWRCDGDNDCRDFSDELNCTKKTSCTEHEFRCSDGSCVTLTWKCDLERDCADGSDEIDCDVEPPSCSEGEFQCAYPRCIRLQFRCDGDDDCGDGSDEDDCPKIDGNCGKGQFKCNNGKCISEWWRCDEEKDCESGEDEEDCVEKRPRTCGLDEFSCSSGNCILKTWVCDGIKDCSRGEDETKCEPTCEDNQFRCGNVSGHESLSVTSRSTITCIGKKHVCDGKRDCPRGEDEWNCPHKKECGPGSKCHQQCVTLADGTEACSCHTGYTLNSDGYSCRDMDECLYETDPVCSQTCNNTVGSFTCGCMTGYILRPDGQTCKALGAAPTLLFANRLDIRQISLNSAKYTALLKGLHNAIALDYHYKKGLIYWSDISMDVIRRATLNGTGAIDVIRWGLESPGGVAIDWIHDTIFWTDSGTRRVEVATLDGRMRVIIASSDVDKPRDIAAHPGETVVFWTDWGPNPKIERAEMDGTNRKAIVRESLIWPNGLCIDYTLSRIYWADAKHHVIESSKFDGMDRKKVIGKGLPHPFALTVFEDAIYWTDWHTKSISTAHKVTGTGFKTIHSGLHFPMDIHSYHPQRQPDYPNHCGNNRGGCSHMCLPNKRGYQCMCPIGLKLHADRRNCDSSPAKLLLFARKKDLRMHQLENSDVDIVIPVDGIRSAVAVAWDSDSDSIFWTDVESDTINRAHLNGSQQRVIVSSNLESPAGLAVDWVTSKLYWTDAGTNRIEVSNLDGSMRGLLVWEGLDKPRDIVVDPIGGCMYWSDWGTVPKIERAGMDGSQRAPLIVHNLTWPNGLAIDHDRARLYWADGGTKAIEFASLDGTGRTVLIGSGLPHPFGLAVFQDKVYWTDWDTSSIHMADKLTGENRTILRSGISNLMDVRVFHRGRQPVPTMCQAKNGGCSHLCLLAPLPKGHTCACPTGIKLLGDGQTCAIGPTNSLIFAHRVDIRQISLDVPYIVDVVLPLPPLKNAIAVDVDRKTGEIYWTDTAEDVIQRATPDGKCIESIIVDGLETADGIVVDSTGRKIYWTDAGRNSIEVAELDGRNRKVLVWTGLESPRAIALHYHHGLMYWSDWGQNARIEQADMDGDNRLTLISDRLGWPNGLAIDRPAGRLYWNDGQRKTIESSDLSGQDRRVVVTDVPHPYGLVIVGTHMYWTDWQTYALHRADKINGTDNTIIRGKLEGLMDVRSVQVDNVAENACGTNNGGCSHLCLRTPSGYTCACPTGTVLRYDGQTCNTSPSTYLLFATRNTLARVSLDTPELWDVTLPIPDVHNAIAVDFHWRNQKIYYTDTFLDIISVDMLNLTSTETIISANLTTPDGLAVDWIADNIYWTDAGRQVLEVARLDGSSRKVIIQDGLDEPRALAIFPRKGYLYWTDWGDNPKIERSFLDGSSRYTVIDTDLGFPNGLALDYAAQQIYWADALKDRIETSDLHGRNRIQLVPEATHPFGLTQYGDHIYWTDWYRKSVERADKRTGKDRIVIRTDLDGVMEIRAVAAGRQTGWSPCAVHNGGCTHLCLFRQTSYVCTCPDIPDDKPCSTEPSIVVPIKKIPGPDDSVEYNYGDEPDITTPPNTRTGQSNDNEYEKNPDDGNATHEISSRVFMIAVMLCVLAVLVIMILIISYFCCARQKKYLYATGQSVLTFSNPNYNASSSDVGTNASQSDKRPFLWKRLKYDKSQERVFNVHEDTQTTSQEVVSLIHTVVTPNNCADATTPERIATPPPTPPQRLDSISLKAG</sequence>
<dbReference type="PROSITE" id="PS01187">
    <property type="entry name" value="EGF_CA"/>
    <property type="match status" value="1"/>
</dbReference>
<dbReference type="SUPFAM" id="SSF57424">
    <property type="entry name" value="LDL receptor-like module"/>
    <property type="match status" value="8"/>
</dbReference>
<dbReference type="InterPro" id="IPR000742">
    <property type="entry name" value="EGF"/>
</dbReference>
<evidence type="ECO:0000256" key="1">
    <source>
        <dbReference type="ARBA" id="ARBA00004251"/>
    </source>
</evidence>
<evidence type="ECO:0000256" key="14">
    <source>
        <dbReference type="PROSITE-ProRule" id="PRU00461"/>
    </source>
</evidence>
<dbReference type="PROSITE" id="PS51120">
    <property type="entry name" value="LDLRB"/>
    <property type="match status" value="16"/>
</dbReference>
<dbReference type="InterPro" id="IPR036055">
    <property type="entry name" value="LDL_receptor-like_sf"/>
</dbReference>
<feature type="repeat" description="LDL-receptor class B" evidence="14">
    <location>
        <begin position="1352"/>
        <end position="1395"/>
    </location>
</feature>
<dbReference type="InterPro" id="IPR018097">
    <property type="entry name" value="EGF_Ca-bd_CS"/>
</dbReference>
<evidence type="ECO:0000256" key="15">
    <source>
        <dbReference type="SAM" id="MobiDB-lite"/>
    </source>
</evidence>
<dbReference type="FunFam" id="4.10.400.10:FF:000065">
    <property type="entry name" value="Transmembrane protease serine 7"/>
    <property type="match status" value="1"/>
</dbReference>
<proteinExistence type="predicted"/>
<feature type="repeat" description="LDL-receptor class B" evidence="14">
    <location>
        <begin position="697"/>
        <end position="739"/>
    </location>
</feature>
<dbReference type="PRINTS" id="PR00261">
    <property type="entry name" value="LDLRECEPTOR"/>
</dbReference>
<evidence type="ECO:0000259" key="17">
    <source>
        <dbReference type="PROSITE" id="PS01186"/>
    </source>
</evidence>
<evidence type="ECO:0000256" key="4">
    <source>
        <dbReference type="ARBA" id="ARBA00022583"/>
    </source>
</evidence>
<dbReference type="InterPro" id="IPR001881">
    <property type="entry name" value="EGF-like_Ca-bd_dom"/>
</dbReference>
<keyword evidence="9 16" id="KW-0472">Membrane</keyword>
<dbReference type="InterPro" id="IPR002172">
    <property type="entry name" value="LDrepeatLR_classA_rpt"/>
</dbReference>
<feature type="disulfide bond" evidence="13">
    <location>
        <begin position="204"/>
        <end position="219"/>
    </location>
</feature>
<feature type="repeat" description="LDL-receptor class B" evidence="14">
    <location>
        <begin position="959"/>
        <end position="1001"/>
    </location>
</feature>
<dbReference type="FunFam" id="2.120.10.30:FF:000008">
    <property type="entry name" value="Low-density lipoprotein receptor-related protein 4"/>
    <property type="match status" value="4"/>
</dbReference>
<evidence type="ECO:0000256" key="7">
    <source>
        <dbReference type="ARBA" id="ARBA00022737"/>
    </source>
</evidence>
<feature type="repeat" description="LDL-receptor class B" evidence="14">
    <location>
        <begin position="654"/>
        <end position="696"/>
    </location>
</feature>
<feature type="region of interest" description="Disordered" evidence="15">
    <location>
        <begin position="1831"/>
        <end position="1874"/>
    </location>
</feature>
<feature type="disulfide bond" evidence="13">
    <location>
        <begin position="293"/>
        <end position="308"/>
    </location>
</feature>
<dbReference type="Gene3D" id="2.10.25.10">
    <property type="entry name" value="Laminin"/>
    <property type="match status" value="2"/>
</dbReference>
<evidence type="ECO:0000256" key="11">
    <source>
        <dbReference type="ARBA" id="ARBA00023170"/>
    </source>
</evidence>
<dbReference type="GO" id="GO:0005509">
    <property type="term" value="F:calcium ion binding"/>
    <property type="evidence" value="ECO:0007669"/>
    <property type="project" value="InterPro"/>
</dbReference>
<dbReference type="Proteomes" id="UP000502823">
    <property type="component" value="Unassembled WGS sequence"/>
</dbReference>
<dbReference type="PANTHER" id="PTHR46513">
    <property type="entry name" value="VITELLOGENIN RECEPTOR-LIKE PROTEIN-RELATED-RELATED"/>
    <property type="match status" value="1"/>
</dbReference>
<dbReference type="SUPFAM" id="SSF57196">
    <property type="entry name" value="EGF/Laminin"/>
    <property type="match status" value="2"/>
</dbReference>
<dbReference type="CDD" id="cd00112">
    <property type="entry name" value="LDLa"/>
    <property type="match status" value="7"/>
</dbReference>
<feature type="disulfide bond" evidence="13">
    <location>
        <begin position="333"/>
        <end position="348"/>
    </location>
</feature>
<evidence type="ECO:0000256" key="5">
    <source>
        <dbReference type="ARBA" id="ARBA00022692"/>
    </source>
</evidence>
<dbReference type="EMBL" id="BLKM01000294">
    <property type="protein sequence ID" value="GFG31277.1"/>
    <property type="molecule type" value="Genomic_DNA"/>
</dbReference>
<dbReference type="InterPro" id="IPR009030">
    <property type="entry name" value="Growth_fac_rcpt_cys_sf"/>
</dbReference>
<dbReference type="Pfam" id="PF00058">
    <property type="entry name" value="Ldl_recept_b"/>
    <property type="match status" value="12"/>
</dbReference>
<feature type="disulfide bond" evidence="13">
    <location>
        <begin position="374"/>
        <end position="389"/>
    </location>
</feature>
<feature type="disulfide bond" evidence="13">
    <location>
        <begin position="355"/>
        <end position="367"/>
    </location>
</feature>
<dbReference type="InterPro" id="IPR023415">
    <property type="entry name" value="LDLR_class-A_CS"/>
</dbReference>
<name>A0A6L2PMK3_COPFO</name>
<dbReference type="InParanoid" id="A0A6L2PMK3"/>
<feature type="repeat" description="LDL-receptor class B" evidence="14">
    <location>
        <begin position="740"/>
        <end position="783"/>
    </location>
</feature>
<evidence type="ECO:0000256" key="12">
    <source>
        <dbReference type="ARBA" id="ARBA00023180"/>
    </source>
</evidence>
<feature type="compositionally biased region" description="Acidic residues" evidence="15">
    <location>
        <begin position="1838"/>
        <end position="1849"/>
    </location>
</feature>
<organism evidence="18 19">
    <name type="scientific">Coptotermes formosanus</name>
    <name type="common">Formosan subterranean termite</name>
    <dbReference type="NCBI Taxonomy" id="36987"/>
    <lineage>
        <taxon>Eukaryota</taxon>
        <taxon>Metazoa</taxon>
        <taxon>Ecdysozoa</taxon>
        <taxon>Arthropoda</taxon>
        <taxon>Hexapoda</taxon>
        <taxon>Insecta</taxon>
        <taxon>Pterygota</taxon>
        <taxon>Neoptera</taxon>
        <taxon>Polyneoptera</taxon>
        <taxon>Dictyoptera</taxon>
        <taxon>Blattodea</taxon>
        <taxon>Blattoidea</taxon>
        <taxon>Termitoidae</taxon>
        <taxon>Rhinotermitidae</taxon>
        <taxon>Coptotermes</taxon>
    </lineage>
</organism>
<dbReference type="Pfam" id="PF07645">
    <property type="entry name" value="EGF_CA"/>
    <property type="match status" value="1"/>
</dbReference>
<dbReference type="InterPro" id="IPR049883">
    <property type="entry name" value="NOTCH1_EGF-like"/>
</dbReference>
<accession>A0A6L2PMK3</accession>
<feature type="repeat" description="LDL-receptor class B" evidence="14">
    <location>
        <begin position="1045"/>
        <end position="1088"/>
    </location>
</feature>
<dbReference type="InterPro" id="IPR000033">
    <property type="entry name" value="LDLR_classB_rpt"/>
</dbReference>
<evidence type="ECO:0000256" key="16">
    <source>
        <dbReference type="SAM" id="Phobius"/>
    </source>
</evidence>
<feature type="repeat" description="LDL-receptor class B" evidence="14">
    <location>
        <begin position="1699"/>
        <end position="1740"/>
    </location>
</feature>
<dbReference type="SUPFAM" id="SSF57184">
    <property type="entry name" value="Growth factor receptor domain"/>
    <property type="match status" value="1"/>
</dbReference>
<dbReference type="Gene3D" id="2.120.10.30">
    <property type="entry name" value="TolB, C-terminal domain"/>
    <property type="match status" value="4"/>
</dbReference>
<feature type="repeat" description="LDL-receptor class B" evidence="14">
    <location>
        <begin position="1002"/>
        <end position="1044"/>
    </location>
</feature>
<feature type="disulfide bond" evidence="13">
    <location>
        <begin position="403"/>
        <end position="421"/>
    </location>
</feature>
<dbReference type="FunCoup" id="A0A6L2PMK3">
    <property type="interactions" value="294"/>
</dbReference>
<evidence type="ECO:0000256" key="2">
    <source>
        <dbReference type="ARBA" id="ARBA00022475"/>
    </source>
</evidence>
<reference evidence="19" key="1">
    <citation type="submission" date="2020-01" db="EMBL/GenBank/DDBJ databases">
        <title>Draft genome sequence of the Termite Coptotermes fromosanus.</title>
        <authorList>
            <person name="Itakura S."/>
            <person name="Yosikawa Y."/>
            <person name="Umezawa K."/>
        </authorList>
    </citation>
    <scope>NUCLEOTIDE SEQUENCE [LARGE SCALE GENOMIC DNA]</scope>
</reference>
<feature type="transmembrane region" description="Helical" evidence="16">
    <location>
        <begin position="1883"/>
        <end position="1906"/>
    </location>
</feature>
<feature type="repeat" description="LDL-receptor class B" evidence="14">
    <location>
        <begin position="784"/>
        <end position="826"/>
    </location>
</feature>
<dbReference type="CDD" id="cd00054">
    <property type="entry name" value="EGF_CA"/>
    <property type="match status" value="1"/>
</dbReference>
<feature type="disulfide bond" evidence="13">
    <location>
        <begin position="281"/>
        <end position="299"/>
    </location>
</feature>
<feature type="disulfide bond" evidence="13">
    <location>
        <begin position="509"/>
        <end position="524"/>
    </location>
</feature>
<evidence type="ECO:0000256" key="3">
    <source>
        <dbReference type="ARBA" id="ARBA00022536"/>
    </source>
</evidence>
<feature type="disulfide bond" evidence="13">
    <location>
        <begin position="457"/>
        <end position="472"/>
    </location>
</feature>
<evidence type="ECO:0000256" key="10">
    <source>
        <dbReference type="ARBA" id="ARBA00023157"/>
    </source>
</evidence>
<feature type="disulfide bond" evidence="13">
    <location>
        <begin position="396"/>
        <end position="408"/>
    </location>
</feature>
<evidence type="ECO:0000313" key="19">
    <source>
        <dbReference type="Proteomes" id="UP000502823"/>
    </source>
</evidence>
<dbReference type="SMART" id="SM00179">
    <property type="entry name" value="EGF_CA"/>
    <property type="match status" value="3"/>
</dbReference>
<feature type="disulfide bond" evidence="13">
    <location>
        <begin position="415"/>
        <end position="430"/>
    </location>
</feature>
<keyword evidence="2" id="KW-1003">Cell membrane</keyword>
<dbReference type="SUPFAM" id="SSF63825">
    <property type="entry name" value="YWTD domain"/>
    <property type="match status" value="4"/>
</dbReference>
<feature type="repeat" description="LDL-receptor class B" evidence="14">
    <location>
        <begin position="1569"/>
        <end position="1611"/>
    </location>
</feature>
<keyword evidence="6" id="KW-0732">Signal</keyword>
<dbReference type="InterPro" id="IPR050778">
    <property type="entry name" value="Cueball_EGF_LRP_Nidogen"/>
</dbReference>
<dbReference type="GO" id="GO:0006897">
    <property type="term" value="P:endocytosis"/>
    <property type="evidence" value="ECO:0007669"/>
    <property type="project" value="UniProtKB-KW"/>
</dbReference>
<feature type="disulfide bond" evidence="13">
    <location>
        <begin position="253"/>
        <end position="268"/>
    </location>
</feature>
<dbReference type="PROSITE" id="PS01186">
    <property type="entry name" value="EGF_2"/>
    <property type="match status" value="1"/>
</dbReference>
<dbReference type="SMART" id="SM00192">
    <property type="entry name" value="LDLa"/>
    <property type="match status" value="8"/>
</dbReference>
<evidence type="ECO:0000313" key="18">
    <source>
        <dbReference type="EMBL" id="GFG31277.1"/>
    </source>
</evidence>
<comment type="caution">
    <text evidence="18">The sequence shown here is derived from an EMBL/GenBank/DDBJ whole genome shotgun (WGS) entry which is preliminary data.</text>
</comment>
<feature type="repeat" description="LDL-receptor class B" evidence="14">
    <location>
        <begin position="1266"/>
        <end position="1308"/>
    </location>
</feature>
<dbReference type="PROSITE" id="PS01209">
    <property type="entry name" value="LDLRA_1"/>
    <property type="match status" value="3"/>
</dbReference>
<feature type="repeat" description="LDL-receptor class B" evidence="14">
    <location>
        <begin position="1089"/>
        <end position="1131"/>
    </location>
</feature>
<dbReference type="OrthoDB" id="10066840at2759"/>
<keyword evidence="19" id="KW-1185">Reference proteome</keyword>
<evidence type="ECO:0000256" key="9">
    <source>
        <dbReference type="ARBA" id="ARBA00023136"/>
    </source>
</evidence>
<feature type="repeat" description="LDL-receptor class B" evidence="14">
    <location>
        <begin position="1396"/>
        <end position="1437"/>
    </location>
</feature>
<feature type="repeat" description="LDL-receptor class B" evidence="14">
    <location>
        <begin position="1612"/>
        <end position="1654"/>
    </location>
</feature>
<feature type="disulfide bond" evidence="13">
    <location>
        <begin position="274"/>
        <end position="286"/>
    </location>
</feature>
<keyword evidence="11" id="KW-0675">Receptor</keyword>
<feature type="repeat" description="LDL-receptor class B" evidence="14">
    <location>
        <begin position="1309"/>
        <end position="1351"/>
    </location>
</feature>
<feature type="compositionally biased region" description="Basic and acidic residues" evidence="15">
    <location>
        <begin position="1865"/>
        <end position="1874"/>
    </location>
</feature>
<evidence type="ECO:0000256" key="6">
    <source>
        <dbReference type="ARBA" id="ARBA00022729"/>
    </source>
</evidence>
<feature type="compositionally biased region" description="Polar residues" evidence="15">
    <location>
        <begin position="1852"/>
        <end position="1863"/>
    </location>
</feature>
<feature type="disulfide bond" evidence="13">
    <location>
        <begin position="445"/>
        <end position="463"/>
    </location>
</feature>
<dbReference type="SMART" id="SM00135">
    <property type="entry name" value="LY"/>
    <property type="match status" value="20"/>
</dbReference>
<feature type="disulfide bond" evidence="13">
    <location>
        <begin position="362"/>
        <end position="380"/>
    </location>
</feature>
<keyword evidence="7" id="KW-0677">Repeat</keyword>
<protein>
    <recommendedName>
        <fullName evidence="17">EGF-like domain-containing protein</fullName>
    </recommendedName>
</protein>
<dbReference type="Gene3D" id="4.10.400.10">
    <property type="entry name" value="Low-density Lipoprotein Receptor"/>
    <property type="match status" value="8"/>
</dbReference>
<dbReference type="Pfam" id="PF00057">
    <property type="entry name" value="Ldl_recept_a"/>
    <property type="match status" value="6"/>
</dbReference>
<feature type="domain" description="EGF-like" evidence="17">
    <location>
        <begin position="592"/>
        <end position="607"/>
    </location>
</feature>
<keyword evidence="4" id="KW-0254">Endocytosis</keyword>
<dbReference type="InterPro" id="IPR011042">
    <property type="entry name" value="6-blade_b-propeller_TolB-like"/>
</dbReference>
<feature type="region of interest" description="Disordered" evidence="15">
    <location>
        <begin position="1992"/>
        <end position="2018"/>
    </location>
</feature>
<comment type="caution">
    <text evidence="13">Lacks conserved residue(s) required for the propagation of feature annotation.</text>
</comment>
<feature type="repeat" description="LDL-receptor class B" evidence="14">
    <location>
        <begin position="1655"/>
        <end position="1698"/>
    </location>
</feature>
<gene>
    <name evidence="18" type="ORF">Cfor_12843</name>
</gene>
<feature type="disulfide bond" evidence="13">
    <location>
        <begin position="438"/>
        <end position="450"/>
    </location>
</feature>
<evidence type="ECO:0000256" key="13">
    <source>
        <dbReference type="PROSITE-ProRule" id="PRU00124"/>
    </source>
</evidence>
<dbReference type="PROSITE" id="PS50068">
    <property type="entry name" value="LDLRA_2"/>
    <property type="match status" value="8"/>
</dbReference>